<proteinExistence type="predicted"/>
<feature type="signal peptide" evidence="1">
    <location>
        <begin position="1"/>
        <end position="19"/>
    </location>
</feature>
<evidence type="ECO:0008006" key="4">
    <source>
        <dbReference type="Google" id="ProtNLM"/>
    </source>
</evidence>
<keyword evidence="1" id="KW-0732">Signal</keyword>
<keyword evidence="3" id="KW-1185">Reference proteome</keyword>
<dbReference type="EMBL" id="CP039353">
    <property type="protein sequence ID" value="QCE05618.1"/>
    <property type="molecule type" value="Genomic_DNA"/>
</dbReference>
<organism evidence="2 3">
    <name type="scientific">Vigna unguiculata</name>
    <name type="common">Cowpea</name>
    <dbReference type="NCBI Taxonomy" id="3917"/>
    <lineage>
        <taxon>Eukaryota</taxon>
        <taxon>Viridiplantae</taxon>
        <taxon>Streptophyta</taxon>
        <taxon>Embryophyta</taxon>
        <taxon>Tracheophyta</taxon>
        <taxon>Spermatophyta</taxon>
        <taxon>Magnoliopsida</taxon>
        <taxon>eudicotyledons</taxon>
        <taxon>Gunneridae</taxon>
        <taxon>Pentapetalae</taxon>
        <taxon>rosids</taxon>
        <taxon>fabids</taxon>
        <taxon>Fabales</taxon>
        <taxon>Fabaceae</taxon>
        <taxon>Papilionoideae</taxon>
        <taxon>50 kb inversion clade</taxon>
        <taxon>NPAAA clade</taxon>
        <taxon>indigoferoid/millettioid clade</taxon>
        <taxon>Phaseoleae</taxon>
        <taxon>Vigna</taxon>
    </lineage>
</organism>
<accession>A0A4D6MX29</accession>
<dbReference type="Proteomes" id="UP000501690">
    <property type="component" value="Linkage Group LG9"/>
</dbReference>
<feature type="chain" id="PRO_5020031880" description="Secreted protein" evidence="1">
    <location>
        <begin position="20"/>
        <end position="119"/>
    </location>
</feature>
<name>A0A4D6MX29_VIGUN</name>
<evidence type="ECO:0000313" key="3">
    <source>
        <dbReference type="Proteomes" id="UP000501690"/>
    </source>
</evidence>
<evidence type="ECO:0000313" key="2">
    <source>
        <dbReference type="EMBL" id="QCE05618.1"/>
    </source>
</evidence>
<gene>
    <name evidence="2" type="ORF">DEO72_LG9g622</name>
</gene>
<protein>
    <recommendedName>
        <fullName evidence="4">Secreted protein</fullName>
    </recommendedName>
</protein>
<sequence length="119" mass="12065">MAVSGAVVMVGCAAACVSSSPVMWLCDGDGGVAVANADQCWSVAENSSCSRCCNGGAALVVAGPDIVVAVAVPELAVTVVLLSVTPARKLNTMAPVHLKPRHKRNSMASGNDRGQKRCL</sequence>
<reference evidence="2 3" key="1">
    <citation type="submission" date="2019-04" db="EMBL/GenBank/DDBJ databases">
        <title>An improved genome assembly and genetic linkage map for asparagus bean, Vigna unguiculata ssp. sesquipedialis.</title>
        <authorList>
            <person name="Xia Q."/>
            <person name="Zhang R."/>
            <person name="Dong Y."/>
        </authorList>
    </citation>
    <scope>NUCLEOTIDE SEQUENCE [LARGE SCALE GENOMIC DNA]</scope>
    <source>
        <tissue evidence="2">Leaf</tissue>
    </source>
</reference>
<dbReference type="AlphaFoldDB" id="A0A4D6MX29"/>
<evidence type="ECO:0000256" key="1">
    <source>
        <dbReference type="SAM" id="SignalP"/>
    </source>
</evidence>